<evidence type="ECO:0000256" key="4">
    <source>
        <dbReference type="ARBA" id="ARBA00023004"/>
    </source>
</evidence>
<keyword evidence="4" id="KW-0408">Iron</keyword>
<evidence type="ECO:0000256" key="2">
    <source>
        <dbReference type="ARBA" id="ARBA00022475"/>
    </source>
</evidence>
<dbReference type="PANTHER" id="PTHR30224">
    <property type="entry name" value="ELECTRON TRANSPORT PROTEIN"/>
    <property type="match status" value="1"/>
</dbReference>
<dbReference type="SUPFAM" id="SSF54862">
    <property type="entry name" value="4Fe-4S ferredoxins"/>
    <property type="match status" value="1"/>
</dbReference>
<keyword evidence="3" id="KW-0479">Metal-binding</keyword>
<dbReference type="InterPro" id="IPR017896">
    <property type="entry name" value="4Fe4S_Fe-S-bd"/>
</dbReference>
<evidence type="ECO:0000313" key="9">
    <source>
        <dbReference type="EMBL" id="SQH74252.1"/>
    </source>
</evidence>
<dbReference type="GO" id="GO:0051536">
    <property type="term" value="F:iron-sulfur cluster binding"/>
    <property type="evidence" value="ECO:0007669"/>
    <property type="project" value="UniProtKB-KW"/>
</dbReference>
<feature type="transmembrane region" description="Helical" evidence="7">
    <location>
        <begin position="225"/>
        <end position="243"/>
    </location>
</feature>
<protein>
    <submittedName>
        <fullName evidence="9">Iron-sulfur cluster-binding protein</fullName>
    </submittedName>
</protein>
<evidence type="ECO:0000256" key="7">
    <source>
        <dbReference type="SAM" id="Phobius"/>
    </source>
</evidence>
<dbReference type="InterPro" id="IPR017900">
    <property type="entry name" value="4Fe4S_Fe_S_CS"/>
</dbReference>
<evidence type="ECO:0000256" key="6">
    <source>
        <dbReference type="ARBA" id="ARBA00023136"/>
    </source>
</evidence>
<evidence type="ECO:0000256" key="3">
    <source>
        <dbReference type="ARBA" id="ARBA00022723"/>
    </source>
</evidence>
<dbReference type="Pfam" id="PF12801">
    <property type="entry name" value="Fer4_5"/>
    <property type="match status" value="2"/>
</dbReference>
<feature type="transmembrane region" description="Helical" evidence="7">
    <location>
        <begin position="264"/>
        <end position="285"/>
    </location>
</feature>
<dbReference type="PANTHER" id="PTHR30224:SF4">
    <property type="entry name" value="ELECTRON TRANSPORT PROTEIN YCCM-RELATED"/>
    <property type="match status" value="1"/>
</dbReference>
<evidence type="ECO:0000313" key="10">
    <source>
        <dbReference type="Proteomes" id="UP000250123"/>
    </source>
</evidence>
<feature type="transmembrane region" description="Helical" evidence="7">
    <location>
        <begin position="169"/>
        <end position="187"/>
    </location>
</feature>
<dbReference type="Pfam" id="PF13237">
    <property type="entry name" value="Fer4_10"/>
    <property type="match status" value="1"/>
</dbReference>
<name>A0A330LW08_9GAMM</name>
<feature type="domain" description="4Fe-4S ferredoxin-type" evidence="8">
    <location>
        <begin position="344"/>
        <end position="374"/>
    </location>
</feature>
<dbReference type="AlphaFoldDB" id="A0A330LW08"/>
<keyword evidence="2" id="KW-1003">Cell membrane</keyword>
<feature type="transmembrane region" description="Helical" evidence="7">
    <location>
        <begin position="21"/>
        <end position="43"/>
    </location>
</feature>
<dbReference type="PROSITE" id="PS51379">
    <property type="entry name" value="4FE4S_FER_2"/>
    <property type="match status" value="1"/>
</dbReference>
<keyword evidence="5" id="KW-0411">Iron-sulfur</keyword>
<reference evidence="10" key="1">
    <citation type="submission" date="2018-06" db="EMBL/GenBank/DDBJ databases">
        <authorList>
            <person name="Cea G.-C."/>
            <person name="William W."/>
        </authorList>
    </citation>
    <scope>NUCLEOTIDE SEQUENCE [LARGE SCALE GENOMIC DNA]</scope>
    <source>
        <strain evidence="10">DB21MT-2</strain>
    </source>
</reference>
<feature type="transmembrane region" description="Helical" evidence="7">
    <location>
        <begin position="55"/>
        <end position="84"/>
    </location>
</feature>
<dbReference type="Gene3D" id="3.30.70.20">
    <property type="match status" value="1"/>
</dbReference>
<dbReference type="GO" id="GO:0046872">
    <property type="term" value="F:metal ion binding"/>
    <property type="evidence" value="ECO:0007669"/>
    <property type="project" value="UniProtKB-KW"/>
</dbReference>
<sequence>MRRTYFRLKPLTDTPCHSYQIIMTFVESLTLMLALAYSASLLYWSGKKSGALTTIMLAIGACISSLYWPLMLASAIAAFSIFLLTKFKPELARGEQRINSLRDAIQHLLALSMLLVGVQFAINTALLKSGITPWLMRPDVGDAFLPIAGGIELKAILTLGLWDQTHPAAAVMLAVVLLTGLLCKRAFCGWACPLGLAGEYLYKLRKRFIKNEMLPPAWLDWPLRMLKYLLLAALLYIIIGMPPQSIPHYLEGNYHKIADLKMGLFFFTPGLVTLVCFAFILGLAAWRRQGFCRYICPYGALLGLISFLSPFKIRRSTQHCLIESKGMNCDKCTRACPANISVHTQKNIRSDECQACMRCVSACPKKEALHFSTRNGIKLSARGLTVILLLIMFLIPLGAYVGGFWHSQTPDEDRIYLIQHLKSIGH</sequence>
<dbReference type="GO" id="GO:0005886">
    <property type="term" value="C:plasma membrane"/>
    <property type="evidence" value="ECO:0007669"/>
    <property type="project" value="UniProtKB-SubCell"/>
</dbReference>
<keyword evidence="6 7" id="KW-0472">Membrane</keyword>
<dbReference type="InterPro" id="IPR052378">
    <property type="entry name" value="NosR_regulator"/>
</dbReference>
<dbReference type="EMBL" id="LS483452">
    <property type="protein sequence ID" value="SQH74252.1"/>
    <property type="molecule type" value="Genomic_DNA"/>
</dbReference>
<gene>
    <name evidence="9" type="ORF">SHEWBE_0256</name>
</gene>
<accession>A0A330LW08</accession>
<feature type="transmembrane region" description="Helical" evidence="7">
    <location>
        <begin position="384"/>
        <end position="405"/>
    </location>
</feature>
<dbReference type="KEGG" id="sbk:SHEWBE_0256"/>
<feature type="transmembrane region" description="Helical" evidence="7">
    <location>
        <begin position="104"/>
        <end position="123"/>
    </location>
</feature>
<organism evidence="9 10">
    <name type="scientific">Shewanella benthica</name>
    <dbReference type="NCBI Taxonomy" id="43661"/>
    <lineage>
        <taxon>Bacteria</taxon>
        <taxon>Pseudomonadati</taxon>
        <taxon>Pseudomonadota</taxon>
        <taxon>Gammaproteobacteria</taxon>
        <taxon>Alteromonadales</taxon>
        <taxon>Shewanellaceae</taxon>
        <taxon>Shewanella</taxon>
    </lineage>
</organism>
<evidence type="ECO:0000256" key="1">
    <source>
        <dbReference type="ARBA" id="ARBA00004236"/>
    </source>
</evidence>
<dbReference type="Proteomes" id="UP000250123">
    <property type="component" value="Chromosome SHEWBE"/>
</dbReference>
<evidence type="ECO:0000259" key="8">
    <source>
        <dbReference type="PROSITE" id="PS51379"/>
    </source>
</evidence>
<comment type="subcellular location">
    <subcellularLocation>
        <location evidence="1">Cell membrane</location>
    </subcellularLocation>
</comment>
<keyword evidence="7" id="KW-0812">Transmembrane</keyword>
<evidence type="ECO:0000256" key="5">
    <source>
        <dbReference type="ARBA" id="ARBA00023014"/>
    </source>
</evidence>
<dbReference type="PROSITE" id="PS00198">
    <property type="entry name" value="4FE4S_FER_1"/>
    <property type="match status" value="1"/>
</dbReference>
<keyword evidence="7" id="KW-1133">Transmembrane helix</keyword>
<proteinExistence type="predicted"/>